<protein>
    <submittedName>
        <fullName evidence="2">Phosphoenolpyruvate synthase</fullName>
    </submittedName>
</protein>
<reference evidence="2" key="2">
    <citation type="journal article" date="2021" name="PeerJ">
        <title>Extensive microbial diversity within the chicken gut microbiome revealed by metagenomics and culture.</title>
        <authorList>
            <person name="Gilroy R."/>
            <person name="Ravi A."/>
            <person name="Getino M."/>
            <person name="Pursley I."/>
            <person name="Horton D.L."/>
            <person name="Alikhan N.F."/>
            <person name="Baker D."/>
            <person name="Gharbi K."/>
            <person name="Hall N."/>
            <person name="Watson M."/>
            <person name="Adriaenssens E.M."/>
            <person name="Foster-Nyarko E."/>
            <person name="Jarju S."/>
            <person name="Secka A."/>
            <person name="Antonio M."/>
            <person name="Oren A."/>
            <person name="Chaudhuri R.R."/>
            <person name="La Ragione R."/>
            <person name="Hildebrand F."/>
            <person name="Pallen M.J."/>
        </authorList>
    </citation>
    <scope>NUCLEOTIDE SEQUENCE</scope>
    <source>
        <strain evidence="2">B1-20833</strain>
    </source>
</reference>
<dbReference type="Pfam" id="PF01326">
    <property type="entry name" value="PPDK_N"/>
    <property type="match status" value="1"/>
</dbReference>
<dbReference type="EMBL" id="JADIMI010000055">
    <property type="protein sequence ID" value="MBO8452346.1"/>
    <property type="molecule type" value="Genomic_DNA"/>
</dbReference>
<dbReference type="Proteomes" id="UP000823661">
    <property type="component" value="Unassembled WGS sequence"/>
</dbReference>
<evidence type="ECO:0000313" key="3">
    <source>
        <dbReference type="Proteomes" id="UP000823661"/>
    </source>
</evidence>
<sequence length="993" mass="112183">MNTIEPVSLKELKTPDYASLIKRRIREILIICSNYDAFILEEDGQIETQIYREYIDLNISNPPRFIWARTSAEAEAIVDRSGAIDMVICMYNAGDKDVFSFARKLKEKTDSIPFVLLTHFSREIYKNISMHDTSYIDYVFSWHGNADLIVAIIKLLEDQANADDDILGVGVQAILLVEDSVRYYSTYLPELYRLVLKQSAEFLKDTFNEQHRKVRKRSRPKILLATNYEDAMRMYGKYKHNLLGVISDVGFVIRKGDSPDTEKLDAGIDLVRTIKADDPNMPVLLQSSQETVQNIAAGLGAEFLRKYSKTLMMQLTEYISDEFGFGDFVFRDADRIEYGRASSLKDLENIISIIPDNVLLYNTSRDKFSKWFFSRGLFTLAHSFKAVQDSHFSSVKDLREYIVQQIHDYHVLTGRGIIAHFDKDTYEEYIWFARMGEGSLGGKARGLGFLNSLIQKYALTKKYDKVKISVPRTVVVATEYFNQFIIENDLQYVIDSDISDDEILSDFVASRLPAALVEELKAFIATVNSPLAVRSSSKLEDSNYQPFAGVYSTYMIPMIENKGQMQRMLEKAIKSVYASVFFNGSRAYLQTTGNLLSEEQMAVVIQSICGTEHNGYYYPMLSGVARSVNFYPIGGEKANDGIVNLAFGLGKTVVDGGNTLRFSPKYPRKTLQLSDPKLALRDTQKTMYALDLRPGAFKISRNDSINLALRPVTEALEEFPYPDLVASTYRASDYRIVPGTREEGSRIISFDAILKYGKFPLPQILRDLMEICRNELMSDVEIEFAADIIPESGGEQCVLKLLQVRPVSEFSSDGNMTLDQVEAEIEHRIVTSDKALGCGKIEGMRHIVYVPAERFDSARTRDIAADLSRINAGFRAAGKNYLLIGPGRWGSSDPWLGIPVLWSDISEARMIVECAIPGFRIEPSQGTHFFQNITSLGIGYLNIDTVISPDSLDESAFLEMEIEEQTDYVTVYRSPKDIIAFIDRNTSRAVAGI</sequence>
<dbReference type="InterPro" id="IPR013815">
    <property type="entry name" value="ATP_grasp_subdomain_1"/>
</dbReference>
<evidence type="ECO:0000313" key="2">
    <source>
        <dbReference type="EMBL" id="MBO8452346.1"/>
    </source>
</evidence>
<organism evidence="2 3">
    <name type="scientific">Candidatus Cryptobacteroides intestinavium</name>
    <dbReference type="NCBI Taxonomy" id="2840766"/>
    <lineage>
        <taxon>Bacteria</taxon>
        <taxon>Pseudomonadati</taxon>
        <taxon>Bacteroidota</taxon>
        <taxon>Bacteroidia</taxon>
        <taxon>Bacteroidales</taxon>
        <taxon>Candidatus Cryptobacteroides</taxon>
    </lineage>
</organism>
<proteinExistence type="predicted"/>
<comment type="caution">
    <text evidence="2">The sequence shown here is derived from an EMBL/GenBank/DDBJ whole genome shotgun (WGS) entry which is preliminary data.</text>
</comment>
<accession>A0A9D9EQH0</accession>
<reference evidence="2" key="1">
    <citation type="submission" date="2020-10" db="EMBL/GenBank/DDBJ databases">
        <authorList>
            <person name="Gilroy R."/>
        </authorList>
    </citation>
    <scope>NUCLEOTIDE SEQUENCE</scope>
    <source>
        <strain evidence="2">B1-20833</strain>
    </source>
</reference>
<dbReference type="InterPro" id="IPR002192">
    <property type="entry name" value="PPDK_AMP/ATP-bd"/>
</dbReference>
<evidence type="ECO:0000259" key="1">
    <source>
        <dbReference type="Pfam" id="PF01326"/>
    </source>
</evidence>
<dbReference type="AlphaFoldDB" id="A0A9D9EQH0"/>
<dbReference type="GO" id="GO:0005524">
    <property type="term" value="F:ATP binding"/>
    <property type="evidence" value="ECO:0007669"/>
    <property type="project" value="InterPro"/>
</dbReference>
<feature type="domain" description="Pyruvate phosphate dikinase AMP/ATP-binding" evidence="1">
    <location>
        <begin position="439"/>
        <end position="812"/>
    </location>
</feature>
<name>A0A9D9EQH0_9BACT</name>
<dbReference type="GO" id="GO:0016301">
    <property type="term" value="F:kinase activity"/>
    <property type="evidence" value="ECO:0007669"/>
    <property type="project" value="InterPro"/>
</dbReference>
<dbReference type="SUPFAM" id="SSF56059">
    <property type="entry name" value="Glutathione synthetase ATP-binding domain-like"/>
    <property type="match status" value="1"/>
</dbReference>
<dbReference type="Gene3D" id="3.30.1490.20">
    <property type="entry name" value="ATP-grasp fold, A domain"/>
    <property type="match status" value="1"/>
</dbReference>
<gene>
    <name evidence="2" type="ORF">IAC06_05630</name>
</gene>